<dbReference type="EMBL" id="JAVYJV010000013">
    <property type="protein sequence ID" value="KAK4356338.1"/>
    <property type="molecule type" value="Genomic_DNA"/>
</dbReference>
<accession>A0AAE1RR56</accession>
<gene>
    <name evidence="1" type="ORF">RND71_025309</name>
</gene>
<organism evidence="1 2">
    <name type="scientific">Anisodus tanguticus</name>
    <dbReference type="NCBI Taxonomy" id="243964"/>
    <lineage>
        <taxon>Eukaryota</taxon>
        <taxon>Viridiplantae</taxon>
        <taxon>Streptophyta</taxon>
        <taxon>Embryophyta</taxon>
        <taxon>Tracheophyta</taxon>
        <taxon>Spermatophyta</taxon>
        <taxon>Magnoliopsida</taxon>
        <taxon>eudicotyledons</taxon>
        <taxon>Gunneridae</taxon>
        <taxon>Pentapetalae</taxon>
        <taxon>asterids</taxon>
        <taxon>lamiids</taxon>
        <taxon>Solanales</taxon>
        <taxon>Solanaceae</taxon>
        <taxon>Solanoideae</taxon>
        <taxon>Hyoscyameae</taxon>
        <taxon>Anisodus</taxon>
    </lineage>
</organism>
<comment type="caution">
    <text evidence="1">The sequence shown here is derived from an EMBL/GenBank/DDBJ whole genome shotgun (WGS) entry which is preliminary data.</text>
</comment>
<proteinExistence type="predicted"/>
<protein>
    <submittedName>
        <fullName evidence="1">Uncharacterized protein</fullName>
    </submittedName>
</protein>
<sequence length="62" mass="6932">MRFGSAREFFFEQLVTISIAVSLIKIIQRDTVIFKAPEFLSVLQPQAKIIDNNASSQTGNTT</sequence>
<evidence type="ECO:0000313" key="1">
    <source>
        <dbReference type="EMBL" id="KAK4356338.1"/>
    </source>
</evidence>
<reference evidence="1" key="1">
    <citation type="submission" date="2023-12" db="EMBL/GenBank/DDBJ databases">
        <title>Genome assembly of Anisodus tanguticus.</title>
        <authorList>
            <person name="Wang Y.-J."/>
        </authorList>
    </citation>
    <scope>NUCLEOTIDE SEQUENCE</scope>
    <source>
        <strain evidence="1">KB-2021</strain>
        <tissue evidence="1">Leaf</tissue>
    </source>
</reference>
<dbReference type="Proteomes" id="UP001291623">
    <property type="component" value="Unassembled WGS sequence"/>
</dbReference>
<keyword evidence="2" id="KW-1185">Reference proteome</keyword>
<evidence type="ECO:0000313" key="2">
    <source>
        <dbReference type="Proteomes" id="UP001291623"/>
    </source>
</evidence>
<dbReference type="AlphaFoldDB" id="A0AAE1RR56"/>
<name>A0AAE1RR56_9SOLA</name>